<dbReference type="AlphaFoldDB" id="A0A4S2GXM6"/>
<organism evidence="7 8">
    <name type="scientific">Marinicauda algicola</name>
    <dbReference type="NCBI Taxonomy" id="2029849"/>
    <lineage>
        <taxon>Bacteria</taxon>
        <taxon>Pseudomonadati</taxon>
        <taxon>Pseudomonadota</taxon>
        <taxon>Alphaproteobacteria</taxon>
        <taxon>Maricaulales</taxon>
        <taxon>Maricaulaceae</taxon>
        <taxon>Marinicauda</taxon>
    </lineage>
</organism>
<keyword evidence="4" id="KW-0012">Acyltransferase</keyword>
<protein>
    <submittedName>
        <fullName evidence="7">GNAT family N-acetyltransferase</fullName>
    </submittedName>
</protein>
<gene>
    <name evidence="7" type="ORF">E5163_12890</name>
</gene>
<sequence>MTAENQSFSAVQKLDASHDVDGFDCGKEPLDRFLQRHALVNQKAGSAQTYVVCRGEQRVAGYYSLAVGAVEHAEAPGRVSKGLARHPIPVMLLARLAIDRAEQGKGLGKALLKDALLRTAQAADIAGIRALLVHAKDDEARAWYEQFDFEPSPTDPYHLFLLMKDLRALLGE</sequence>
<comment type="catalytic activity">
    <reaction evidence="5">
        <text>glycyl-tRNA(Gly) + acetyl-CoA = N-acetylglycyl-tRNA(Gly) + CoA + H(+)</text>
        <dbReference type="Rhea" id="RHEA:81867"/>
        <dbReference type="Rhea" id="RHEA-COMP:9683"/>
        <dbReference type="Rhea" id="RHEA-COMP:19766"/>
        <dbReference type="ChEBI" id="CHEBI:15378"/>
        <dbReference type="ChEBI" id="CHEBI:57287"/>
        <dbReference type="ChEBI" id="CHEBI:57288"/>
        <dbReference type="ChEBI" id="CHEBI:78522"/>
        <dbReference type="ChEBI" id="CHEBI:232036"/>
    </reaction>
</comment>
<comment type="caution">
    <text evidence="7">The sequence shown here is derived from an EMBL/GenBank/DDBJ whole genome shotgun (WGS) entry which is preliminary data.</text>
</comment>
<dbReference type="SUPFAM" id="SSF55729">
    <property type="entry name" value="Acyl-CoA N-acyltransferases (Nat)"/>
    <property type="match status" value="1"/>
</dbReference>
<proteinExistence type="predicted"/>
<evidence type="ECO:0000256" key="5">
    <source>
        <dbReference type="ARBA" id="ARBA00049880"/>
    </source>
</evidence>
<dbReference type="InterPro" id="IPR016181">
    <property type="entry name" value="Acyl_CoA_acyltransferase"/>
</dbReference>
<keyword evidence="2" id="KW-1277">Toxin-antitoxin system</keyword>
<evidence type="ECO:0000256" key="1">
    <source>
        <dbReference type="ARBA" id="ARBA00022491"/>
    </source>
</evidence>
<dbReference type="EMBL" id="SRXW01000004">
    <property type="protein sequence ID" value="TGY87814.1"/>
    <property type="molecule type" value="Genomic_DNA"/>
</dbReference>
<evidence type="ECO:0000259" key="6">
    <source>
        <dbReference type="Pfam" id="PF13508"/>
    </source>
</evidence>
<reference evidence="7 8" key="1">
    <citation type="journal article" date="2017" name="Int. J. Syst. Evol. Microbiol.">
        <title>Marinicauda algicola sp. nov., isolated from a marine red alga Rhodosorus marinus.</title>
        <authorList>
            <person name="Jeong S.E."/>
            <person name="Jeon S.H."/>
            <person name="Chun B.H."/>
            <person name="Kim D.W."/>
            <person name="Jeon C.O."/>
        </authorList>
    </citation>
    <scope>NUCLEOTIDE SEQUENCE [LARGE SCALE GENOMIC DNA]</scope>
    <source>
        <strain evidence="7 8">JCM 31718</strain>
    </source>
</reference>
<evidence type="ECO:0000256" key="2">
    <source>
        <dbReference type="ARBA" id="ARBA00022649"/>
    </source>
</evidence>
<evidence type="ECO:0000313" key="7">
    <source>
        <dbReference type="EMBL" id="TGY87814.1"/>
    </source>
</evidence>
<dbReference type="Gene3D" id="3.40.630.30">
    <property type="match status" value="1"/>
</dbReference>
<evidence type="ECO:0000256" key="3">
    <source>
        <dbReference type="ARBA" id="ARBA00022679"/>
    </source>
</evidence>
<keyword evidence="8" id="KW-1185">Reference proteome</keyword>
<dbReference type="Proteomes" id="UP000308054">
    <property type="component" value="Unassembled WGS sequence"/>
</dbReference>
<dbReference type="RefSeq" id="WP_135996650.1">
    <property type="nucleotide sequence ID" value="NZ_CP071057.1"/>
</dbReference>
<dbReference type="OrthoDB" id="9793394at2"/>
<name>A0A4S2GXM6_9PROT</name>
<dbReference type="CDD" id="cd04301">
    <property type="entry name" value="NAT_SF"/>
    <property type="match status" value="1"/>
</dbReference>
<accession>A0A4S2GXM6</accession>
<dbReference type="PANTHER" id="PTHR36449">
    <property type="entry name" value="ACETYLTRANSFERASE-RELATED"/>
    <property type="match status" value="1"/>
</dbReference>
<dbReference type="GO" id="GO:0016747">
    <property type="term" value="F:acyltransferase activity, transferring groups other than amino-acyl groups"/>
    <property type="evidence" value="ECO:0007669"/>
    <property type="project" value="InterPro"/>
</dbReference>
<keyword evidence="3 7" id="KW-0808">Transferase</keyword>
<dbReference type="Pfam" id="PF13508">
    <property type="entry name" value="Acetyltransf_7"/>
    <property type="match status" value="1"/>
</dbReference>
<keyword evidence="1" id="KW-0678">Repressor</keyword>
<evidence type="ECO:0000313" key="8">
    <source>
        <dbReference type="Proteomes" id="UP000308054"/>
    </source>
</evidence>
<evidence type="ECO:0000256" key="4">
    <source>
        <dbReference type="ARBA" id="ARBA00023315"/>
    </source>
</evidence>
<feature type="domain" description="N-acetyltransferase" evidence="6">
    <location>
        <begin position="50"/>
        <end position="151"/>
    </location>
</feature>
<dbReference type="InterPro" id="IPR000182">
    <property type="entry name" value="GNAT_dom"/>
</dbReference>
<dbReference type="PANTHER" id="PTHR36449:SF1">
    <property type="entry name" value="ACETYLTRANSFERASE"/>
    <property type="match status" value="1"/>
</dbReference>